<dbReference type="CDD" id="cd17535">
    <property type="entry name" value="REC_NarL-like"/>
    <property type="match status" value="1"/>
</dbReference>
<evidence type="ECO:0000259" key="6">
    <source>
        <dbReference type="PROSITE" id="PS50110"/>
    </source>
</evidence>
<evidence type="ECO:0000256" key="3">
    <source>
        <dbReference type="ARBA" id="ARBA00023125"/>
    </source>
</evidence>
<evidence type="ECO:0000313" key="7">
    <source>
        <dbReference type="EMBL" id="QXT63012.1"/>
    </source>
</evidence>
<dbReference type="SMART" id="SM00448">
    <property type="entry name" value="REC"/>
    <property type="match status" value="1"/>
</dbReference>
<dbReference type="Proteomes" id="UP000824504">
    <property type="component" value="Chromosome"/>
</dbReference>
<keyword evidence="1 5" id="KW-0597">Phosphoprotein</keyword>
<gene>
    <name evidence="7" type="ORF">KDB89_00535</name>
</gene>
<reference evidence="7 8" key="1">
    <citation type="submission" date="2021-07" db="EMBL/GenBank/DDBJ databases">
        <title>complete genome sequencing of Tessaracoccus sp.J1M15.</title>
        <authorList>
            <person name="Bae J.-W."/>
            <person name="Kim D.-y."/>
        </authorList>
    </citation>
    <scope>NUCLEOTIDE SEQUENCE [LARGE SCALE GENOMIC DNA]</scope>
    <source>
        <strain evidence="7 8">J1M15</strain>
    </source>
</reference>
<sequence length="208" mass="21403">MIDVAICDDDELSRSYLERSLGQCAGITVVATASNGAEALGVAVPVDVWLMDIRMPRMGGLEAARQFKTRPRPPAVVLLTSFSSVTLAEAVAAGANGLLQKDEPVVALAAAAAAAHAGLFVNSSGSLSTFAGAPSQVLPVPDGVLGDPTDRAILHLVVRGVGYGEIADTLGVSAVTVKRRVGVMARRAGVRSRPRLMSVASLWDLSGS</sequence>
<dbReference type="SMART" id="SM00421">
    <property type="entry name" value="HTH_LUXR"/>
    <property type="match status" value="1"/>
</dbReference>
<dbReference type="PROSITE" id="PS50110">
    <property type="entry name" value="RESPONSE_REGULATORY"/>
    <property type="match status" value="1"/>
</dbReference>
<keyword evidence="3" id="KW-0238">DNA-binding</keyword>
<organism evidence="7 8">
    <name type="scientific">Tessaracoccus palaemonis</name>
    <dbReference type="NCBI Taxonomy" id="2829499"/>
    <lineage>
        <taxon>Bacteria</taxon>
        <taxon>Bacillati</taxon>
        <taxon>Actinomycetota</taxon>
        <taxon>Actinomycetes</taxon>
        <taxon>Propionibacteriales</taxon>
        <taxon>Propionibacteriaceae</taxon>
        <taxon>Tessaracoccus</taxon>
    </lineage>
</organism>
<keyword evidence="4" id="KW-0804">Transcription</keyword>
<dbReference type="InterPro" id="IPR001789">
    <property type="entry name" value="Sig_transdc_resp-reg_receiver"/>
</dbReference>
<protein>
    <submittedName>
        <fullName evidence="7">Response regulator transcription factor</fullName>
    </submittedName>
</protein>
<dbReference type="PANTHER" id="PTHR43214:SF24">
    <property type="entry name" value="TRANSCRIPTIONAL REGULATORY PROTEIN NARL-RELATED"/>
    <property type="match status" value="1"/>
</dbReference>
<dbReference type="InterPro" id="IPR039420">
    <property type="entry name" value="WalR-like"/>
</dbReference>
<dbReference type="RefSeq" id="WP_219082467.1">
    <property type="nucleotide sequence ID" value="NZ_CP079216.1"/>
</dbReference>
<evidence type="ECO:0000256" key="4">
    <source>
        <dbReference type="ARBA" id="ARBA00023163"/>
    </source>
</evidence>
<keyword evidence="2" id="KW-0805">Transcription regulation</keyword>
<dbReference type="EMBL" id="CP079216">
    <property type="protein sequence ID" value="QXT63012.1"/>
    <property type="molecule type" value="Genomic_DNA"/>
</dbReference>
<dbReference type="PANTHER" id="PTHR43214">
    <property type="entry name" value="TWO-COMPONENT RESPONSE REGULATOR"/>
    <property type="match status" value="1"/>
</dbReference>
<accession>A0ABX8SHZ7</accession>
<evidence type="ECO:0000256" key="1">
    <source>
        <dbReference type="ARBA" id="ARBA00022553"/>
    </source>
</evidence>
<keyword evidence="8" id="KW-1185">Reference proteome</keyword>
<dbReference type="InterPro" id="IPR000792">
    <property type="entry name" value="Tscrpt_reg_LuxR_C"/>
</dbReference>
<proteinExistence type="predicted"/>
<name>A0ABX8SHZ7_9ACTN</name>
<evidence type="ECO:0000256" key="2">
    <source>
        <dbReference type="ARBA" id="ARBA00023015"/>
    </source>
</evidence>
<dbReference type="InterPro" id="IPR058245">
    <property type="entry name" value="NreC/VraR/RcsB-like_REC"/>
</dbReference>
<evidence type="ECO:0000256" key="5">
    <source>
        <dbReference type="PROSITE-ProRule" id="PRU00169"/>
    </source>
</evidence>
<feature type="modified residue" description="4-aspartylphosphate" evidence="5">
    <location>
        <position position="52"/>
    </location>
</feature>
<dbReference type="Pfam" id="PF00072">
    <property type="entry name" value="Response_reg"/>
    <property type="match status" value="1"/>
</dbReference>
<evidence type="ECO:0000313" key="8">
    <source>
        <dbReference type="Proteomes" id="UP000824504"/>
    </source>
</evidence>
<feature type="domain" description="Response regulatory" evidence="6">
    <location>
        <begin position="3"/>
        <end position="116"/>
    </location>
</feature>